<feature type="transmembrane region" description="Helical" evidence="7">
    <location>
        <begin position="111"/>
        <end position="131"/>
    </location>
</feature>
<protein>
    <submittedName>
        <fullName evidence="9">Carbohydrate ABC transporter permease</fullName>
    </submittedName>
</protein>
<dbReference type="PANTHER" id="PTHR32243">
    <property type="entry name" value="MALTOSE TRANSPORT SYSTEM PERMEASE-RELATED"/>
    <property type="match status" value="1"/>
</dbReference>
<keyword evidence="2 7" id="KW-0813">Transport</keyword>
<feature type="transmembrane region" description="Helical" evidence="7">
    <location>
        <begin position="20"/>
        <end position="41"/>
    </location>
</feature>
<sequence>MNAKKRKTMKKTGNYIVRYFFVIIWMIIALLPIYVAVMTSFTPFEKLGEAMILPKYFRWENYVELARQTPLWQYLAASIIYALGTSLFTVVIAILAAYALSRFKFKFKIPFLMIIVAIQVVPQIVIVTPLYGLSYSTGLYDTYILIIIAMVATAIANPILLLKGFFDSIPVTLEEAAVVDGCTRVGALVRVILPVSLPAVTTAFALSFFNGWDAYLYPMILTSSPGKVSMTVGLSRMVDIVTPWNWIMAGTVIAIIPPILIYLMAQKYLIGGLTAGSDK</sequence>
<feature type="transmembrane region" description="Helical" evidence="7">
    <location>
        <begin position="143"/>
        <end position="166"/>
    </location>
</feature>
<keyword evidence="10" id="KW-1185">Reference proteome</keyword>
<evidence type="ECO:0000256" key="7">
    <source>
        <dbReference type="RuleBase" id="RU363032"/>
    </source>
</evidence>
<comment type="caution">
    <text evidence="9">The sequence shown here is derived from an EMBL/GenBank/DDBJ whole genome shotgun (WGS) entry which is preliminary data.</text>
</comment>
<evidence type="ECO:0000256" key="6">
    <source>
        <dbReference type="ARBA" id="ARBA00023136"/>
    </source>
</evidence>
<name>A0A949NGR3_9FIRM</name>
<feature type="domain" description="ABC transmembrane type-1" evidence="8">
    <location>
        <begin position="75"/>
        <end position="265"/>
    </location>
</feature>
<accession>A0A949NGR3</accession>
<feature type="transmembrane region" description="Helical" evidence="7">
    <location>
        <begin position="71"/>
        <end position="99"/>
    </location>
</feature>
<evidence type="ECO:0000256" key="5">
    <source>
        <dbReference type="ARBA" id="ARBA00022989"/>
    </source>
</evidence>
<organism evidence="9 10">
    <name type="scientific">Diplocloster agilis</name>
    <dbReference type="NCBI Taxonomy" id="2850323"/>
    <lineage>
        <taxon>Bacteria</taxon>
        <taxon>Bacillati</taxon>
        <taxon>Bacillota</taxon>
        <taxon>Clostridia</taxon>
        <taxon>Lachnospirales</taxon>
        <taxon>Lachnospiraceae</taxon>
        <taxon>Diplocloster</taxon>
    </lineage>
</organism>
<evidence type="ECO:0000256" key="2">
    <source>
        <dbReference type="ARBA" id="ARBA00022448"/>
    </source>
</evidence>
<comment type="similarity">
    <text evidence="7">Belongs to the binding-protein-dependent transport system permease family.</text>
</comment>
<dbReference type="PANTHER" id="PTHR32243:SF18">
    <property type="entry name" value="INNER MEMBRANE ABC TRANSPORTER PERMEASE PROTEIN YCJP"/>
    <property type="match status" value="1"/>
</dbReference>
<keyword evidence="3" id="KW-1003">Cell membrane</keyword>
<evidence type="ECO:0000256" key="1">
    <source>
        <dbReference type="ARBA" id="ARBA00004651"/>
    </source>
</evidence>
<gene>
    <name evidence="9" type="ORF">KTH89_00380</name>
</gene>
<dbReference type="InterPro" id="IPR000515">
    <property type="entry name" value="MetI-like"/>
</dbReference>
<dbReference type="Gene3D" id="1.10.3720.10">
    <property type="entry name" value="MetI-like"/>
    <property type="match status" value="1"/>
</dbReference>
<dbReference type="PROSITE" id="PS50928">
    <property type="entry name" value="ABC_TM1"/>
    <property type="match status" value="1"/>
</dbReference>
<keyword evidence="5 7" id="KW-1133">Transmembrane helix</keyword>
<comment type="subcellular location">
    <subcellularLocation>
        <location evidence="1 7">Cell membrane</location>
        <topology evidence="1 7">Multi-pass membrane protein</topology>
    </subcellularLocation>
</comment>
<proteinExistence type="inferred from homology"/>
<evidence type="ECO:0000256" key="3">
    <source>
        <dbReference type="ARBA" id="ARBA00022475"/>
    </source>
</evidence>
<dbReference type="InterPro" id="IPR035906">
    <property type="entry name" value="MetI-like_sf"/>
</dbReference>
<dbReference type="EMBL" id="JAHQCW010000001">
    <property type="protein sequence ID" value="MBU9734970.1"/>
    <property type="molecule type" value="Genomic_DNA"/>
</dbReference>
<evidence type="ECO:0000259" key="8">
    <source>
        <dbReference type="PROSITE" id="PS50928"/>
    </source>
</evidence>
<evidence type="ECO:0000256" key="4">
    <source>
        <dbReference type="ARBA" id="ARBA00022692"/>
    </source>
</evidence>
<dbReference type="RefSeq" id="WP_158343882.1">
    <property type="nucleotide sequence ID" value="NZ_JAHQCW010000001.1"/>
</dbReference>
<dbReference type="GO" id="GO:0005886">
    <property type="term" value="C:plasma membrane"/>
    <property type="evidence" value="ECO:0007669"/>
    <property type="project" value="UniProtKB-SubCell"/>
</dbReference>
<keyword evidence="4 7" id="KW-0812">Transmembrane</keyword>
<reference evidence="9" key="1">
    <citation type="submission" date="2021-06" db="EMBL/GenBank/DDBJ databases">
        <title>Description of novel taxa of the family Lachnospiraceae.</title>
        <authorList>
            <person name="Chaplin A.V."/>
            <person name="Sokolova S.R."/>
            <person name="Pikina A.P."/>
            <person name="Korzhanova M."/>
            <person name="Belova V."/>
            <person name="Korostin D."/>
            <person name="Efimov B.A."/>
        </authorList>
    </citation>
    <scope>NUCLEOTIDE SEQUENCE</scope>
    <source>
        <strain evidence="9">ASD5720</strain>
    </source>
</reference>
<dbReference type="GO" id="GO:0055085">
    <property type="term" value="P:transmembrane transport"/>
    <property type="evidence" value="ECO:0007669"/>
    <property type="project" value="InterPro"/>
</dbReference>
<dbReference type="CDD" id="cd06261">
    <property type="entry name" value="TM_PBP2"/>
    <property type="match status" value="1"/>
</dbReference>
<evidence type="ECO:0000313" key="9">
    <source>
        <dbReference type="EMBL" id="MBU9734970.1"/>
    </source>
</evidence>
<feature type="transmembrane region" description="Helical" evidence="7">
    <location>
        <begin position="187"/>
        <end position="209"/>
    </location>
</feature>
<dbReference type="Pfam" id="PF00528">
    <property type="entry name" value="BPD_transp_1"/>
    <property type="match status" value="1"/>
</dbReference>
<dbReference type="SUPFAM" id="SSF161098">
    <property type="entry name" value="MetI-like"/>
    <property type="match status" value="1"/>
</dbReference>
<dbReference type="Proteomes" id="UP000712157">
    <property type="component" value="Unassembled WGS sequence"/>
</dbReference>
<evidence type="ECO:0000313" key="10">
    <source>
        <dbReference type="Proteomes" id="UP000712157"/>
    </source>
</evidence>
<dbReference type="InterPro" id="IPR050901">
    <property type="entry name" value="BP-dep_ABC_trans_perm"/>
</dbReference>
<dbReference type="AlphaFoldDB" id="A0A949NGR3"/>
<keyword evidence="6 7" id="KW-0472">Membrane</keyword>
<feature type="transmembrane region" description="Helical" evidence="7">
    <location>
        <begin position="244"/>
        <end position="265"/>
    </location>
</feature>